<evidence type="ECO:0000313" key="3">
    <source>
        <dbReference type="Proteomes" id="UP001174997"/>
    </source>
</evidence>
<dbReference type="AlphaFoldDB" id="A0AA39ZC34"/>
<feature type="region of interest" description="Disordered" evidence="1">
    <location>
        <begin position="1"/>
        <end position="133"/>
    </location>
</feature>
<dbReference type="EMBL" id="JAULSY010000060">
    <property type="protein sequence ID" value="KAK0668165.1"/>
    <property type="molecule type" value="Genomic_DNA"/>
</dbReference>
<proteinExistence type="predicted"/>
<evidence type="ECO:0000313" key="2">
    <source>
        <dbReference type="EMBL" id="KAK0668165.1"/>
    </source>
</evidence>
<dbReference type="Proteomes" id="UP001174997">
    <property type="component" value="Unassembled WGS sequence"/>
</dbReference>
<accession>A0AA39ZC34</accession>
<name>A0AA39ZC34_9PEZI</name>
<organism evidence="2 3">
    <name type="scientific">Cercophora samala</name>
    <dbReference type="NCBI Taxonomy" id="330535"/>
    <lineage>
        <taxon>Eukaryota</taxon>
        <taxon>Fungi</taxon>
        <taxon>Dikarya</taxon>
        <taxon>Ascomycota</taxon>
        <taxon>Pezizomycotina</taxon>
        <taxon>Sordariomycetes</taxon>
        <taxon>Sordariomycetidae</taxon>
        <taxon>Sordariales</taxon>
        <taxon>Lasiosphaeriaceae</taxon>
        <taxon>Cercophora</taxon>
    </lineage>
</organism>
<protein>
    <submittedName>
        <fullName evidence="2">Uncharacterized protein</fullName>
    </submittedName>
</protein>
<gene>
    <name evidence="2" type="ORF">QBC41DRAFT_303630</name>
</gene>
<evidence type="ECO:0000256" key="1">
    <source>
        <dbReference type="SAM" id="MobiDB-lite"/>
    </source>
</evidence>
<feature type="region of interest" description="Disordered" evidence="1">
    <location>
        <begin position="265"/>
        <end position="288"/>
    </location>
</feature>
<sequence>MRPSIGDDEMNERTGAQGPNSVTNSPNEVNSPVSDQNRGRNTNSLDNMRPTRLQEPARGREIGDDLTGLPRYEDLFPEGFAYQDGRSQQYGFGAPNRRQEDMRGPSLRRGPDSTHSRLHQGHPAYMGIRSPDSRPPTDVIPISAAAAAAVKLPLVAAAPPNTTVRPVSDAFEITMVAFWGFWIVIKASDMPMVPVAAVPIGHIVPTMVCSVEAIVALPEAPDLLDESTTAHEPSSVTAADVCLLHVFWAPGCPAVQPGPAPPRLAAPLSLSLPQPGSPSGSDAAGQDQPEEMQDVIYEGLAIEHAVDRPLTPAPLAQLPYGAVDIDRRIYARPYTVYPDRIYRGVTVAFQQTMGNRRDVLNYYRHLDQPPLVRNPIQTIVRQSGQLGFVEMIVNIAGADAYVQSLEIGDVVNLIVAPVYGTEDDDLNEGILLYEQRFFESFTLLERMHSLAVPRAALRARARAALLAGQGHVFILFVRVVRRV</sequence>
<keyword evidence="3" id="KW-1185">Reference proteome</keyword>
<feature type="compositionally biased region" description="Low complexity" evidence="1">
    <location>
        <begin position="265"/>
        <end position="281"/>
    </location>
</feature>
<feature type="compositionally biased region" description="Basic and acidic residues" evidence="1">
    <location>
        <begin position="97"/>
        <end position="115"/>
    </location>
</feature>
<reference evidence="2" key="1">
    <citation type="submission" date="2023-06" db="EMBL/GenBank/DDBJ databases">
        <title>Genome-scale phylogeny and comparative genomics of the fungal order Sordariales.</title>
        <authorList>
            <consortium name="Lawrence Berkeley National Laboratory"/>
            <person name="Hensen N."/>
            <person name="Bonometti L."/>
            <person name="Westerberg I."/>
            <person name="Brannstrom I.O."/>
            <person name="Guillou S."/>
            <person name="Cros-Aarteil S."/>
            <person name="Calhoun S."/>
            <person name="Haridas S."/>
            <person name="Kuo A."/>
            <person name="Mondo S."/>
            <person name="Pangilinan J."/>
            <person name="Riley R."/>
            <person name="Labutti K."/>
            <person name="Andreopoulos B."/>
            <person name="Lipzen A."/>
            <person name="Chen C."/>
            <person name="Yanf M."/>
            <person name="Daum C."/>
            <person name="Ng V."/>
            <person name="Clum A."/>
            <person name="Steindorff A."/>
            <person name="Ohm R."/>
            <person name="Martin F."/>
            <person name="Silar P."/>
            <person name="Natvig D."/>
            <person name="Lalanne C."/>
            <person name="Gautier V."/>
            <person name="Ament-Velasquez S.L."/>
            <person name="Kruys A."/>
            <person name="Hutchinson M.I."/>
            <person name="Powell A.J."/>
            <person name="Barry K."/>
            <person name="Miller A.N."/>
            <person name="Grigoriev I.V."/>
            <person name="Debuchy R."/>
            <person name="Gladieux P."/>
            <person name="Thoren M.H."/>
            <person name="Johannesson H."/>
        </authorList>
    </citation>
    <scope>NUCLEOTIDE SEQUENCE</scope>
    <source>
        <strain evidence="2">CBS 307.81</strain>
    </source>
</reference>
<comment type="caution">
    <text evidence="2">The sequence shown here is derived from an EMBL/GenBank/DDBJ whole genome shotgun (WGS) entry which is preliminary data.</text>
</comment>
<feature type="compositionally biased region" description="Polar residues" evidence="1">
    <location>
        <begin position="17"/>
        <end position="46"/>
    </location>
</feature>
<feature type="compositionally biased region" description="Acidic residues" evidence="1">
    <location>
        <begin position="1"/>
        <end position="10"/>
    </location>
</feature>